<feature type="compositionally biased region" description="Polar residues" evidence="1">
    <location>
        <begin position="215"/>
        <end position="227"/>
    </location>
</feature>
<dbReference type="Proteomes" id="UP000187151">
    <property type="component" value="Unassembled WGS sequence"/>
</dbReference>
<protein>
    <submittedName>
        <fullName evidence="3">Uncharacterized protein</fullName>
    </submittedName>
</protein>
<gene>
    <name evidence="3" type="ORF">AVW11_24070</name>
</gene>
<reference evidence="3 4" key="1">
    <citation type="submission" date="2016-01" db="EMBL/GenBank/DDBJ databases">
        <title>Streptomyces amritsarensis strain MTCC 11845 genome sequencing and assembly.</title>
        <authorList>
            <person name="Sharma D."/>
            <person name="Nair G.R."/>
            <person name="Kaur G."/>
            <person name="Manhas R.K."/>
            <person name="Mayilraj S."/>
        </authorList>
    </citation>
    <scope>NUCLEOTIDE SEQUENCE [LARGE SCALE GENOMIC DNA]</scope>
    <source>
        <strain evidence="3 4">MTCC 11845</strain>
    </source>
</reference>
<keyword evidence="2" id="KW-0812">Transmembrane</keyword>
<keyword evidence="2" id="KW-1133">Transmembrane helix</keyword>
<accession>A0ABX3G027</accession>
<keyword evidence="4" id="KW-1185">Reference proteome</keyword>
<sequence>MDATRSERAGRFGGLHVWSATVTSVVALALSIINLILLQKDPRLDVSLPAVIRLDNYSGSGLVYIQPALTTSQDTDEVEVVRTLGLELRPAEEDRAVKDPHFIWRELGKWEYGEKSNALDYVVIGDPTPVVISRNQPQRPVALFSARDWIVTSGRYEGTLLVHRSEGEPPKTYRFCVYVSSADAAYLNDPRRSGFQLYRNDHPGTPPDHKGCYVSTATGSNTGTDTP</sequence>
<evidence type="ECO:0000256" key="2">
    <source>
        <dbReference type="SAM" id="Phobius"/>
    </source>
</evidence>
<feature type="transmembrane region" description="Helical" evidence="2">
    <location>
        <begin position="15"/>
        <end position="38"/>
    </location>
</feature>
<evidence type="ECO:0000313" key="3">
    <source>
        <dbReference type="EMBL" id="OLZ62009.1"/>
    </source>
</evidence>
<proteinExistence type="predicted"/>
<organism evidence="3 4">
    <name type="scientific">Streptomyces amritsarensis</name>
    <dbReference type="NCBI Taxonomy" id="681158"/>
    <lineage>
        <taxon>Bacteria</taxon>
        <taxon>Bacillati</taxon>
        <taxon>Actinomycetota</taxon>
        <taxon>Actinomycetes</taxon>
        <taxon>Kitasatosporales</taxon>
        <taxon>Streptomycetaceae</taxon>
        <taxon>Streptomyces</taxon>
    </lineage>
</organism>
<dbReference type="RefSeq" id="WP_076045852.1">
    <property type="nucleotide sequence ID" value="NZ_MQUR01000063.1"/>
</dbReference>
<evidence type="ECO:0000313" key="4">
    <source>
        <dbReference type="Proteomes" id="UP000187151"/>
    </source>
</evidence>
<keyword evidence="2" id="KW-0472">Membrane</keyword>
<comment type="caution">
    <text evidence="3">The sequence shown here is derived from an EMBL/GenBank/DDBJ whole genome shotgun (WGS) entry which is preliminary data.</text>
</comment>
<evidence type="ECO:0000256" key="1">
    <source>
        <dbReference type="SAM" id="MobiDB-lite"/>
    </source>
</evidence>
<feature type="region of interest" description="Disordered" evidence="1">
    <location>
        <begin position="206"/>
        <end position="227"/>
    </location>
</feature>
<dbReference type="EMBL" id="MQUR01000063">
    <property type="protein sequence ID" value="OLZ62009.1"/>
    <property type="molecule type" value="Genomic_DNA"/>
</dbReference>
<name>A0ABX3G027_9ACTN</name>